<comment type="similarity">
    <text evidence="4">Belongs to the Maf family. YhdE subfamily.</text>
</comment>
<evidence type="ECO:0000256" key="1">
    <source>
        <dbReference type="ARBA" id="ARBA00001968"/>
    </source>
</evidence>
<dbReference type="OrthoDB" id="9807767at2"/>
<comment type="caution">
    <text evidence="4">Lacks conserved residue(s) required for the propagation of feature annotation.</text>
</comment>
<dbReference type="GO" id="GO:0009117">
    <property type="term" value="P:nucleotide metabolic process"/>
    <property type="evidence" value="ECO:0007669"/>
    <property type="project" value="UniProtKB-KW"/>
</dbReference>
<dbReference type="GO" id="GO:0005737">
    <property type="term" value="C:cytoplasm"/>
    <property type="evidence" value="ECO:0007669"/>
    <property type="project" value="UniProtKB-SubCell"/>
</dbReference>
<dbReference type="Pfam" id="PF02545">
    <property type="entry name" value="Maf"/>
    <property type="match status" value="1"/>
</dbReference>
<feature type="site" description="Important for substrate specificity" evidence="4">
    <location>
        <position position="163"/>
    </location>
</feature>
<organism evidence="5 6">
    <name type="scientific">Parasutterella muris</name>
    <dbReference type="NCBI Taxonomy" id="2565572"/>
    <lineage>
        <taxon>Bacteria</taxon>
        <taxon>Pseudomonadati</taxon>
        <taxon>Pseudomonadota</taxon>
        <taxon>Betaproteobacteria</taxon>
        <taxon>Burkholderiales</taxon>
        <taxon>Sutterellaceae</taxon>
        <taxon>Parasutterella</taxon>
    </lineage>
</organism>
<keyword evidence="2 4" id="KW-0378">Hydrolase</keyword>
<comment type="cofactor">
    <cofactor evidence="1 4">
        <name>a divalent metal cation</name>
        <dbReference type="ChEBI" id="CHEBI:60240"/>
    </cofactor>
</comment>
<evidence type="ECO:0000313" key="6">
    <source>
        <dbReference type="Proteomes" id="UP000472580"/>
    </source>
</evidence>
<dbReference type="PIRSF" id="PIRSF006305">
    <property type="entry name" value="Maf"/>
    <property type="match status" value="1"/>
</dbReference>
<dbReference type="CDD" id="cd00555">
    <property type="entry name" value="Maf"/>
    <property type="match status" value="1"/>
</dbReference>
<comment type="function">
    <text evidence="4">Nucleoside triphosphate pyrophosphatase that hydrolyzes dTTP and UTP. May have a dual role in cell division arrest and in preventing the incorporation of modified nucleotides into cellular nucleic acids.</text>
</comment>
<comment type="subcellular location">
    <subcellularLocation>
        <location evidence="4">Cytoplasm</location>
    </subcellularLocation>
</comment>
<accession>A0A6L6YGW6</accession>
<protein>
    <recommendedName>
        <fullName evidence="4">dTTP/UTP pyrophosphatase</fullName>
        <shortName evidence="4">dTTPase/UTPase</shortName>
        <ecNumber evidence="4">3.6.1.9</ecNumber>
    </recommendedName>
    <alternativeName>
        <fullName evidence="4">Nucleoside triphosphate pyrophosphatase</fullName>
    </alternativeName>
    <alternativeName>
        <fullName evidence="4">Nucleotide pyrophosphatase</fullName>
        <shortName evidence="4">Nucleotide PPase</shortName>
    </alternativeName>
</protein>
<dbReference type="NCBIfam" id="TIGR00172">
    <property type="entry name" value="maf"/>
    <property type="match status" value="1"/>
</dbReference>
<dbReference type="InterPro" id="IPR003697">
    <property type="entry name" value="Maf-like"/>
</dbReference>
<dbReference type="Gene3D" id="3.90.950.10">
    <property type="match status" value="1"/>
</dbReference>
<keyword evidence="6" id="KW-1185">Reference proteome</keyword>
<evidence type="ECO:0000256" key="2">
    <source>
        <dbReference type="ARBA" id="ARBA00022801"/>
    </source>
</evidence>
<dbReference type="EC" id="3.6.1.9" evidence="4"/>
<feature type="active site" description="Proton acceptor" evidence="4">
    <location>
        <position position="79"/>
    </location>
</feature>
<sequence>MVTYFYLASKSPRRKELLTRWGYRFETLLSDQPDSVDENVLEHESADHYVQRIASEKSVWGFKELSRLGLPVHPVLAADTTVVMDGIIYGKPENTQQAYDFLSAFSGKTHEVLTAVAIAVSHDMKLEALSRSYVTFRPLTKAEILAYIATGEPMDKAGAYGIQGKAGAFVEKICGSYSGIMGLPQMETVQLLQAAGFPYF</sequence>
<evidence type="ECO:0000256" key="4">
    <source>
        <dbReference type="HAMAP-Rule" id="MF_00528"/>
    </source>
</evidence>
<gene>
    <name evidence="5" type="ORF">E5987_06925</name>
</gene>
<dbReference type="Proteomes" id="UP000472580">
    <property type="component" value="Unassembled WGS sequence"/>
</dbReference>
<keyword evidence="4" id="KW-0963">Cytoplasm</keyword>
<evidence type="ECO:0000256" key="3">
    <source>
        <dbReference type="ARBA" id="ARBA00023080"/>
    </source>
</evidence>
<dbReference type="GO" id="GO:0047429">
    <property type="term" value="F:nucleoside triphosphate diphosphatase activity"/>
    <property type="evidence" value="ECO:0007669"/>
    <property type="project" value="UniProtKB-EC"/>
</dbReference>
<dbReference type="EMBL" id="WSRP01000018">
    <property type="protein sequence ID" value="MVX56940.1"/>
    <property type="molecule type" value="Genomic_DNA"/>
</dbReference>
<evidence type="ECO:0000313" key="5">
    <source>
        <dbReference type="EMBL" id="MVX56940.1"/>
    </source>
</evidence>
<dbReference type="HAMAP" id="MF_00528">
    <property type="entry name" value="Maf"/>
    <property type="match status" value="1"/>
</dbReference>
<proteinExistence type="inferred from homology"/>
<comment type="catalytic activity">
    <reaction evidence="4">
        <text>dTTP + H2O = dTMP + diphosphate + H(+)</text>
        <dbReference type="Rhea" id="RHEA:28534"/>
        <dbReference type="ChEBI" id="CHEBI:15377"/>
        <dbReference type="ChEBI" id="CHEBI:15378"/>
        <dbReference type="ChEBI" id="CHEBI:33019"/>
        <dbReference type="ChEBI" id="CHEBI:37568"/>
        <dbReference type="ChEBI" id="CHEBI:63528"/>
        <dbReference type="EC" id="3.6.1.9"/>
    </reaction>
</comment>
<comment type="caution">
    <text evidence="5">The sequence shown here is derived from an EMBL/GenBank/DDBJ whole genome shotgun (WGS) entry which is preliminary data.</text>
</comment>
<feature type="site" description="Important for substrate specificity" evidence="4">
    <location>
        <position position="80"/>
    </location>
</feature>
<dbReference type="AlphaFoldDB" id="A0A6L6YGW6"/>
<dbReference type="PANTHER" id="PTHR43213">
    <property type="entry name" value="BIFUNCTIONAL DTTP/UTP PYROPHOSPHATASE/METHYLTRANSFERASE PROTEIN-RELATED"/>
    <property type="match status" value="1"/>
</dbReference>
<dbReference type="PANTHER" id="PTHR43213:SF5">
    <property type="entry name" value="BIFUNCTIONAL DTTP_UTP PYROPHOSPHATASE_METHYLTRANSFERASE PROTEIN-RELATED"/>
    <property type="match status" value="1"/>
</dbReference>
<keyword evidence="3 4" id="KW-0546">Nucleotide metabolism</keyword>
<feature type="site" description="Important for substrate specificity" evidence="4">
    <location>
        <position position="13"/>
    </location>
</feature>
<reference evidence="5 6" key="1">
    <citation type="submission" date="2019-12" db="EMBL/GenBank/DDBJ databases">
        <title>Microbes associate with the intestines of laboratory mice.</title>
        <authorList>
            <person name="Navarre W."/>
            <person name="Wong E."/>
        </authorList>
    </citation>
    <scope>NUCLEOTIDE SEQUENCE [LARGE SCALE GENOMIC DNA]</scope>
    <source>
        <strain evidence="5 6">NM82_D38</strain>
    </source>
</reference>
<dbReference type="InterPro" id="IPR029001">
    <property type="entry name" value="ITPase-like_fam"/>
</dbReference>
<name>A0A6L6YGW6_9BURK</name>
<comment type="catalytic activity">
    <reaction evidence="4">
        <text>UTP + H2O = UMP + diphosphate + H(+)</text>
        <dbReference type="Rhea" id="RHEA:29395"/>
        <dbReference type="ChEBI" id="CHEBI:15377"/>
        <dbReference type="ChEBI" id="CHEBI:15378"/>
        <dbReference type="ChEBI" id="CHEBI:33019"/>
        <dbReference type="ChEBI" id="CHEBI:46398"/>
        <dbReference type="ChEBI" id="CHEBI:57865"/>
        <dbReference type="EC" id="3.6.1.9"/>
    </reaction>
</comment>
<dbReference type="SUPFAM" id="SSF52972">
    <property type="entry name" value="ITPase-like"/>
    <property type="match status" value="1"/>
</dbReference>